<protein>
    <submittedName>
        <fullName evidence="1">Uncharacterized protein</fullName>
    </submittedName>
</protein>
<sequence>MIVKLHDHLNYFGDPNYYTLKMLYKSMLFDKLFSIIRNKLTCFTYGKDDNYGDDERKIEQQIVKIILCR</sequence>
<name>A0A3M7QSU9_BRAPC</name>
<gene>
    <name evidence="1" type="ORF">BpHYR1_011296</name>
</gene>
<dbReference type="EMBL" id="REGN01005208">
    <property type="protein sequence ID" value="RNA14353.1"/>
    <property type="molecule type" value="Genomic_DNA"/>
</dbReference>
<accession>A0A3M7QSU9</accession>
<comment type="caution">
    <text evidence="1">The sequence shown here is derived from an EMBL/GenBank/DDBJ whole genome shotgun (WGS) entry which is preliminary data.</text>
</comment>
<reference evidence="1 2" key="1">
    <citation type="journal article" date="2018" name="Sci. Rep.">
        <title>Genomic signatures of local adaptation to the degree of environmental predictability in rotifers.</title>
        <authorList>
            <person name="Franch-Gras L."/>
            <person name="Hahn C."/>
            <person name="Garcia-Roger E.M."/>
            <person name="Carmona M.J."/>
            <person name="Serra M."/>
            <person name="Gomez A."/>
        </authorList>
    </citation>
    <scope>NUCLEOTIDE SEQUENCE [LARGE SCALE GENOMIC DNA]</scope>
    <source>
        <strain evidence="1">HYR1</strain>
    </source>
</reference>
<dbReference type="AlphaFoldDB" id="A0A3M7QSU9"/>
<evidence type="ECO:0000313" key="1">
    <source>
        <dbReference type="EMBL" id="RNA14353.1"/>
    </source>
</evidence>
<evidence type="ECO:0000313" key="2">
    <source>
        <dbReference type="Proteomes" id="UP000276133"/>
    </source>
</evidence>
<organism evidence="1 2">
    <name type="scientific">Brachionus plicatilis</name>
    <name type="common">Marine rotifer</name>
    <name type="synonym">Brachionus muelleri</name>
    <dbReference type="NCBI Taxonomy" id="10195"/>
    <lineage>
        <taxon>Eukaryota</taxon>
        <taxon>Metazoa</taxon>
        <taxon>Spiralia</taxon>
        <taxon>Gnathifera</taxon>
        <taxon>Rotifera</taxon>
        <taxon>Eurotatoria</taxon>
        <taxon>Monogononta</taxon>
        <taxon>Pseudotrocha</taxon>
        <taxon>Ploima</taxon>
        <taxon>Brachionidae</taxon>
        <taxon>Brachionus</taxon>
    </lineage>
</organism>
<proteinExistence type="predicted"/>
<dbReference type="Proteomes" id="UP000276133">
    <property type="component" value="Unassembled WGS sequence"/>
</dbReference>
<keyword evidence="2" id="KW-1185">Reference proteome</keyword>